<evidence type="ECO:0000313" key="1">
    <source>
        <dbReference type="EMBL" id="JAH43601.1"/>
    </source>
</evidence>
<reference evidence="1" key="2">
    <citation type="journal article" date="2015" name="Fish Shellfish Immunol.">
        <title>Early steps in the European eel (Anguilla anguilla)-Vibrio vulnificus interaction in the gills: Role of the RtxA13 toxin.</title>
        <authorList>
            <person name="Callol A."/>
            <person name="Pajuelo D."/>
            <person name="Ebbesson L."/>
            <person name="Teles M."/>
            <person name="MacKenzie S."/>
            <person name="Amaro C."/>
        </authorList>
    </citation>
    <scope>NUCLEOTIDE SEQUENCE</scope>
</reference>
<reference evidence="1" key="1">
    <citation type="submission" date="2014-11" db="EMBL/GenBank/DDBJ databases">
        <authorList>
            <person name="Amaro Gonzalez C."/>
        </authorList>
    </citation>
    <scope>NUCLEOTIDE SEQUENCE</scope>
</reference>
<sequence length="19" mass="2287">MYPKILWTLVCMKACNRSE</sequence>
<protein>
    <submittedName>
        <fullName evidence="1">Uncharacterized protein</fullName>
    </submittedName>
</protein>
<dbReference type="EMBL" id="GBXM01064976">
    <property type="protein sequence ID" value="JAH43601.1"/>
    <property type="molecule type" value="Transcribed_RNA"/>
</dbReference>
<name>A0A0E9SQL4_ANGAN</name>
<proteinExistence type="predicted"/>
<organism evidence="1">
    <name type="scientific">Anguilla anguilla</name>
    <name type="common">European freshwater eel</name>
    <name type="synonym">Muraena anguilla</name>
    <dbReference type="NCBI Taxonomy" id="7936"/>
    <lineage>
        <taxon>Eukaryota</taxon>
        <taxon>Metazoa</taxon>
        <taxon>Chordata</taxon>
        <taxon>Craniata</taxon>
        <taxon>Vertebrata</taxon>
        <taxon>Euteleostomi</taxon>
        <taxon>Actinopterygii</taxon>
        <taxon>Neopterygii</taxon>
        <taxon>Teleostei</taxon>
        <taxon>Anguilliformes</taxon>
        <taxon>Anguillidae</taxon>
        <taxon>Anguilla</taxon>
    </lineage>
</organism>
<accession>A0A0E9SQL4</accession>
<dbReference type="AlphaFoldDB" id="A0A0E9SQL4"/>